<name>A0A8J2YMD4_9RHOB</name>
<feature type="region of interest" description="Disordered" evidence="1">
    <location>
        <begin position="1"/>
        <end position="84"/>
    </location>
</feature>
<feature type="compositionally biased region" description="Basic and acidic residues" evidence="1">
    <location>
        <begin position="21"/>
        <end position="42"/>
    </location>
</feature>
<reference evidence="2" key="2">
    <citation type="submission" date="2020-09" db="EMBL/GenBank/DDBJ databases">
        <authorList>
            <person name="Sun Q."/>
            <person name="Sedlacek I."/>
        </authorList>
    </citation>
    <scope>NUCLEOTIDE SEQUENCE</scope>
    <source>
        <strain evidence="2">CCM 7684</strain>
    </source>
</reference>
<feature type="compositionally biased region" description="Basic and acidic residues" evidence="1">
    <location>
        <begin position="63"/>
        <end position="84"/>
    </location>
</feature>
<dbReference type="RefSeq" id="WP_188411034.1">
    <property type="nucleotide sequence ID" value="NZ_BMCP01000007.1"/>
</dbReference>
<sequence length="84" mass="8777">MASDTKPHVTTEYPDAAAADAKPKGKAQDRPGFDLGGARDSDGPASGNIIPGGPESDPSVGDTRSREAGRLTRESDTRTPNDRR</sequence>
<accession>A0A8J2YMD4</accession>
<evidence type="ECO:0000313" key="2">
    <source>
        <dbReference type="EMBL" id="GGE54183.1"/>
    </source>
</evidence>
<organism evidence="2 3">
    <name type="scientific">Agaricicola taiwanensis</name>
    <dbReference type="NCBI Taxonomy" id="591372"/>
    <lineage>
        <taxon>Bacteria</taxon>
        <taxon>Pseudomonadati</taxon>
        <taxon>Pseudomonadota</taxon>
        <taxon>Alphaproteobacteria</taxon>
        <taxon>Rhodobacterales</taxon>
        <taxon>Paracoccaceae</taxon>
        <taxon>Agaricicola</taxon>
    </lineage>
</organism>
<evidence type="ECO:0000256" key="1">
    <source>
        <dbReference type="SAM" id="MobiDB-lite"/>
    </source>
</evidence>
<reference evidence="2" key="1">
    <citation type="journal article" date="2014" name="Int. J. Syst. Evol. Microbiol.">
        <title>Complete genome sequence of Corynebacterium casei LMG S-19264T (=DSM 44701T), isolated from a smear-ripened cheese.</title>
        <authorList>
            <consortium name="US DOE Joint Genome Institute (JGI-PGF)"/>
            <person name="Walter F."/>
            <person name="Albersmeier A."/>
            <person name="Kalinowski J."/>
            <person name="Ruckert C."/>
        </authorList>
    </citation>
    <scope>NUCLEOTIDE SEQUENCE</scope>
    <source>
        <strain evidence="2">CCM 7684</strain>
    </source>
</reference>
<comment type="caution">
    <text evidence="2">The sequence shown here is derived from an EMBL/GenBank/DDBJ whole genome shotgun (WGS) entry which is preliminary data.</text>
</comment>
<evidence type="ECO:0000313" key="3">
    <source>
        <dbReference type="Proteomes" id="UP000602745"/>
    </source>
</evidence>
<protein>
    <submittedName>
        <fullName evidence="2">Uncharacterized protein</fullName>
    </submittedName>
</protein>
<dbReference type="Proteomes" id="UP000602745">
    <property type="component" value="Unassembled WGS sequence"/>
</dbReference>
<dbReference type="AlphaFoldDB" id="A0A8J2YMD4"/>
<keyword evidence="3" id="KW-1185">Reference proteome</keyword>
<gene>
    <name evidence="2" type="ORF">GCM10007276_34080</name>
</gene>
<proteinExistence type="predicted"/>
<dbReference type="EMBL" id="BMCP01000007">
    <property type="protein sequence ID" value="GGE54183.1"/>
    <property type="molecule type" value="Genomic_DNA"/>
</dbReference>